<feature type="domain" description="Plastocyanin-like" evidence="9">
    <location>
        <begin position="203"/>
        <end position="359"/>
    </location>
</feature>
<dbReference type="InterPro" id="IPR011707">
    <property type="entry name" value="Cu-oxidase-like_N"/>
</dbReference>
<keyword evidence="4 8" id="KW-0732">Signal</keyword>
<dbReference type="KEGG" id="pgu:PGUG_00759"/>
<dbReference type="Gene3D" id="2.60.40.420">
    <property type="entry name" value="Cupredoxins - blue copper proteins"/>
    <property type="match status" value="3"/>
</dbReference>
<dbReference type="InterPro" id="IPR001117">
    <property type="entry name" value="Cu-oxidase_2nd"/>
</dbReference>
<dbReference type="GO" id="GO:0016491">
    <property type="term" value="F:oxidoreductase activity"/>
    <property type="evidence" value="ECO:0007669"/>
    <property type="project" value="UniProtKB-KW"/>
</dbReference>
<evidence type="ECO:0000313" key="13">
    <source>
        <dbReference type="Proteomes" id="UP000001997"/>
    </source>
</evidence>
<evidence type="ECO:0000259" key="10">
    <source>
        <dbReference type="Pfam" id="PF07731"/>
    </source>
</evidence>
<dbReference type="GO" id="GO:0006826">
    <property type="term" value="P:iron ion transport"/>
    <property type="evidence" value="ECO:0007669"/>
    <property type="project" value="UniProtKB-KW"/>
</dbReference>
<feature type="signal peptide" evidence="8">
    <location>
        <begin position="1"/>
        <end position="19"/>
    </location>
</feature>
<evidence type="ECO:0000259" key="9">
    <source>
        <dbReference type="Pfam" id="PF00394"/>
    </source>
</evidence>
<dbReference type="RefSeq" id="XP_001487382.2">
    <property type="nucleotide sequence ID" value="XM_001487332.1"/>
</dbReference>
<keyword evidence="7" id="KW-0325">Glycoprotein</keyword>
<feature type="chain" id="PRO_5002680808" description="Multicopper oxidase" evidence="8">
    <location>
        <begin position="20"/>
        <end position="638"/>
    </location>
</feature>
<accession>A5DBV4</accession>
<dbReference type="PANTHER" id="PTHR11709:SF488">
    <property type="entry name" value="LACCASE-RELATED"/>
    <property type="match status" value="1"/>
</dbReference>
<evidence type="ECO:0000256" key="7">
    <source>
        <dbReference type="ARBA" id="ARBA00023180"/>
    </source>
</evidence>
<dbReference type="PROSITE" id="PS00080">
    <property type="entry name" value="MULTICOPPER_OXIDASE2"/>
    <property type="match status" value="1"/>
</dbReference>
<dbReference type="OMA" id="HRHVTSE"/>
<evidence type="ECO:0000256" key="2">
    <source>
        <dbReference type="ARBA" id="ARBA00022496"/>
    </source>
</evidence>
<dbReference type="InterPro" id="IPR011706">
    <property type="entry name" value="Cu-oxidase_C"/>
</dbReference>
<keyword evidence="2" id="KW-0406">Ion transport</keyword>
<evidence type="ECO:0000313" key="12">
    <source>
        <dbReference type="EMBL" id="EDK36661.2"/>
    </source>
</evidence>
<dbReference type="AlphaFoldDB" id="A5DBV4"/>
<evidence type="ECO:0000256" key="3">
    <source>
        <dbReference type="ARBA" id="ARBA00022723"/>
    </source>
</evidence>
<dbReference type="GeneID" id="5129054"/>
<evidence type="ECO:0000256" key="5">
    <source>
        <dbReference type="ARBA" id="ARBA00023002"/>
    </source>
</evidence>
<keyword evidence="2" id="KW-0410">Iron transport</keyword>
<evidence type="ECO:0000256" key="8">
    <source>
        <dbReference type="SAM" id="SignalP"/>
    </source>
</evidence>
<comment type="similarity">
    <text evidence="1">Belongs to the multicopper oxidase family.</text>
</comment>
<dbReference type="GO" id="GO:0005507">
    <property type="term" value="F:copper ion binding"/>
    <property type="evidence" value="ECO:0007669"/>
    <property type="project" value="InterPro"/>
</dbReference>
<dbReference type="Pfam" id="PF07732">
    <property type="entry name" value="Cu-oxidase_3"/>
    <property type="match status" value="1"/>
</dbReference>
<dbReference type="VEuPathDB" id="FungiDB:PGUG_00759"/>
<dbReference type="eggNOG" id="KOG1263">
    <property type="taxonomic scope" value="Eukaryota"/>
</dbReference>
<dbReference type="SUPFAM" id="SSF49503">
    <property type="entry name" value="Cupredoxins"/>
    <property type="match status" value="3"/>
</dbReference>
<dbReference type="CDD" id="cd13876">
    <property type="entry name" value="CuRO_2_Abr2_like"/>
    <property type="match status" value="1"/>
</dbReference>
<evidence type="ECO:0000259" key="11">
    <source>
        <dbReference type="Pfam" id="PF07732"/>
    </source>
</evidence>
<keyword evidence="5" id="KW-0560">Oxidoreductase</keyword>
<dbReference type="PROSITE" id="PS00079">
    <property type="entry name" value="MULTICOPPER_OXIDASE1"/>
    <property type="match status" value="1"/>
</dbReference>
<dbReference type="Pfam" id="PF07731">
    <property type="entry name" value="Cu-oxidase_2"/>
    <property type="match status" value="1"/>
</dbReference>
<dbReference type="OrthoDB" id="2121828at2759"/>
<dbReference type="CDD" id="cd13850">
    <property type="entry name" value="CuRO_1_Abr2_like"/>
    <property type="match status" value="1"/>
</dbReference>
<feature type="domain" description="Plastocyanin-like" evidence="11">
    <location>
        <begin position="38"/>
        <end position="149"/>
    </location>
</feature>
<organism evidence="12 13">
    <name type="scientific">Meyerozyma guilliermondii (strain ATCC 6260 / CBS 566 / DSM 6381 / JCM 1539 / NBRC 10279 / NRRL Y-324)</name>
    <name type="common">Yeast</name>
    <name type="synonym">Candida guilliermondii</name>
    <dbReference type="NCBI Taxonomy" id="294746"/>
    <lineage>
        <taxon>Eukaryota</taxon>
        <taxon>Fungi</taxon>
        <taxon>Dikarya</taxon>
        <taxon>Ascomycota</taxon>
        <taxon>Saccharomycotina</taxon>
        <taxon>Pichiomycetes</taxon>
        <taxon>Debaryomycetaceae</taxon>
        <taxon>Meyerozyma</taxon>
    </lineage>
</organism>
<keyword evidence="6" id="KW-0186">Copper</keyword>
<keyword evidence="13" id="KW-1185">Reference proteome</keyword>
<dbReference type="InterPro" id="IPR002355">
    <property type="entry name" value="Cu_oxidase_Cu_BS"/>
</dbReference>
<feature type="domain" description="Plastocyanin-like" evidence="10">
    <location>
        <begin position="486"/>
        <end position="595"/>
    </location>
</feature>
<evidence type="ECO:0000256" key="6">
    <source>
        <dbReference type="ARBA" id="ARBA00023008"/>
    </source>
</evidence>
<dbReference type="HOGENOM" id="CLU_006504_5_1_1"/>
<sequence>MRFLWVLTIFAVFTCICMGLEYPPGAVVRQYSMTLTHAYHNPDGRFKGGYLINGESPGPTLEGDEGDWIELTVENLLPVGISIHFHGVLQKGTPWSDGVPGITQYAILSGDTYKYVFQLRDQYGASWYHAHYRGYASDGIYGAINIRASKVRQRPYRMITNDTETLQLWEKLEKSPQNIIGDDSFRLTMDDIMARMQHFGIDPVCIQSITINGKGRIYCHEYSKFASMAMKKNVSSIPAFDSMGCVPDLEANGYHDLTVDNFDLEAPGFSLPCQPTNSDRYVLFTNKSPWQMLNVLNAGGQYTKSFSIDGHHMYVIAVDGVYINPILVEQLVLPVGSRFTVLVETQEGEPGAVYGIRFTAYGTPQIIEGIGLLIYGSPKSTSSKEMARYQAQTEFDGHQFQDLDGKLLEENARSIAPRLTVPFAADDRLQKKGAADHTFRFYLHRTGVVEFTMFKDGARIPGHLDMQEPILHRHAKGTLGNKTEPYWVTGVDYNSTVDFIIENHRFMPHPFHLHGHHLHQISFSNTEPFPYESVEEALENNYKNLDMETAPRFDVAWVPPGGHVVVRMTADNPGMWLMHCHNLGHLMAGMGAILFEATNKIPELPDYVLNQLHTTRKDTPKVGISEIIDNPHDGYLSE</sequence>
<dbReference type="EMBL" id="CH408155">
    <property type="protein sequence ID" value="EDK36661.2"/>
    <property type="molecule type" value="Genomic_DNA"/>
</dbReference>
<dbReference type="STRING" id="294746.A5DBV4"/>
<dbReference type="InParanoid" id="A5DBV4"/>
<reference evidence="12 13" key="1">
    <citation type="journal article" date="2009" name="Nature">
        <title>Evolution of pathogenicity and sexual reproduction in eight Candida genomes.</title>
        <authorList>
            <person name="Butler G."/>
            <person name="Rasmussen M.D."/>
            <person name="Lin M.F."/>
            <person name="Santos M.A."/>
            <person name="Sakthikumar S."/>
            <person name="Munro C.A."/>
            <person name="Rheinbay E."/>
            <person name="Grabherr M."/>
            <person name="Forche A."/>
            <person name="Reedy J.L."/>
            <person name="Agrafioti I."/>
            <person name="Arnaud M.B."/>
            <person name="Bates S."/>
            <person name="Brown A.J."/>
            <person name="Brunke S."/>
            <person name="Costanzo M.C."/>
            <person name="Fitzpatrick D.A."/>
            <person name="de Groot P.W."/>
            <person name="Harris D."/>
            <person name="Hoyer L.L."/>
            <person name="Hube B."/>
            <person name="Klis F.M."/>
            <person name="Kodira C."/>
            <person name="Lennard N."/>
            <person name="Logue M.E."/>
            <person name="Martin R."/>
            <person name="Neiman A.M."/>
            <person name="Nikolaou E."/>
            <person name="Quail M.A."/>
            <person name="Quinn J."/>
            <person name="Santos M.C."/>
            <person name="Schmitzberger F.F."/>
            <person name="Sherlock G."/>
            <person name="Shah P."/>
            <person name="Silverstein K.A."/>
            <person name="Skrzypek M.S."/>
            <person name="Soll D."/>
            <person name="Staggs R."/>
            <person name="Stansfield I."/>
            <person name="Stumpf M.P."/>
            <person name="Sudbery P.E."/>
            <person name="Srikantha T."/>
            <person name="Zeng Q."/>
            <person name="Berman J."/>
            <person name="Berriman M."/>
            <person name="Heitman J."/>
            <person name="Gow N.A."/>
            <person name="Lorenz M.C."/>
            <person name="Birren B.W."/>
            <person name="Kellis M."/>
            <person name="Cuomo C.A."/>
        </authorList>
    </citation>
    <scope>NUCLEOTIDE SEQUENCE [LARGE SCALE GENOMIC DNA]</scope>
    <source>
        <strain evidence="13">ATCC 6260 / CBS 566 / DSM 6381 / JCM 1539 / NBRC 10279 / NRRL Y-324</strain>
    </source>
</reference>
<evidence type="ECO:0000256" key="1">
    <source>
        <dbReference type="ARBA" id="ARBA00010609"/>
    </source>
</evidence>
<evidence type="ECO:0008006" key="14">
    <source>
        <dbReference type="Google" id="ProtNLM"/>
    </source>
</evidence>
<keyword evidence="2" id="KW-0813">Transport</keyword>
<keyword evidence="2" id="KW-0408">Iron</keyword>
<proteinExistence type="inferred from homology"/>
<name>A5DBV4_PICGU</name>
<dbReference type="InterPro" id="IPR008972">
    <property type="entry name" value="Cupredoxin"/>
</dbReference>
<evidence type="ECO:0000256" key="4">
    <source>
        <dbReference type="ARBA" id="ARBA00022729"/>
    </source>
</evidence>
<dbReference type="InterPro" id="IPR045087">
    <property type="entry name" value="Cu-oxidase_fam"/>
</dbReference>
<keyword evidence="3" id="KW-0479">Metal-binding</keyword>
<dbReference type="InterPro" id="IPR033138">
    <property type="entry name" value="Cu_oxidase_CS"/>
</dbReference>
<dbReference type="PANTHER" id="PTHR11709">
    <property type="entry name" value="MULTI-COPPER OXIDASE"/>
    <property type="match status" value="1"/>
</dbReference>
<gene>
    <name evidence="12" type="ORF">PGUG_00759</name>
</gene>
<dbReference type="Pfam" id="PF00394">
    <property type="entry name" value="Cu-oxidase"/>
    <property type="match status" value="1"/>
</dbReference>
<dbReference type="Proteomes" id="UP000001997">
    <property type="component" value="Unassembled WGS sequence"/>
</dbReference>
<protein>
    <recommendedName>
        <fullName evidence="14">Multicopper oxidase</fullName>
    </recommendedName>
</protein>